<accession>A0A3A4KKJ1</accession>
<proteinExistence type="predicted"/>
<dbReference type="SMART" id="SM00382">
    <property type="entry name" value="AAA"/>
    <property type="match status" value="1"/>
</dbReference>
<dbReference type="Pfam" id="PF05970">
    <property type="entry name" value="PIF1"/>
    <property type="match status" value="1"/>
</dbReference>
<dbReference type="OrthoDB" id="9763659at2"/>
<dbReference type="Proteomes" id="UP000266677">
    <property type="component" value="Unassembled WGS sequence"/>
</dbReference>
<feature type="domain" description="AAA+ ATPase" evidence="2">
    <location>
        <begin position="41"/>
        <end position="345"/>
    </location>
</feature>
<dbReference type="GO" id="GO:0000723">
    <property type="term" value="P:telomere maintenance"/>
    <property type="evidence" value="ECO:0007669"/>
    <property type="project" value="InterPro"/>
</dbReference>
<dbReference type="AlphaFoldDB" id="A0A3A4KKJ1"/>
<evidence type="ECO:0000313" key="3">
    <source>
        <dbReference type="EMBL" id="RJO75221.1"/>
    </source>
</evidence>
<dbReference type="PANTHER" id="PTHR47642">
    <property type="entry name" value="ATP-DEPENDENT DNA HELICASE"/>
    <property type="match status" value="1"/>
</dbReference>
<dbReference type="InterPro" id="IPR003593">
    <property type="entry name" value="AAA+_ATPase"/>
</dbReference>
<feature type="region of interest" description="Disordered" evidence="1">
    <location>
        <begin position="1"/>
        <end position="26"/>
    </location>
</feature>
<gene>
    <name evidence="3" type="ORF">D5S18_17870</name>
</gene>
<dbReference type="GO" id="GO:0003676">
    <property type="term" value="F:nucleic acid binding"/>
    <property type="evidence" value="ECO:0007669"/>
    <property type="project" value="InterPro"/>
</dbReference>
<organism evidence="3 4">
    <name type="scientific">Nocardia panacis</name>
    <dbReference type="NCBI Taxonomy" id="2340916"/>
    <lineage>
        <taxon>Bacteria</taxon>
        <taxon>Bacillati</taxon>
        <taxon>Actinomycetota</taxon>
        <taxon>Actinomycetes</taxon>
        <taxon>Mycobacteriales</taxon>
        <taxon>Nocardiaceae</taxon>
        <taxon>Nocardia</taxon>
    </lineage>
</organism>
<evidence type="ECO:0000259" key="2">
    <source>
        <dbReference type="SMART" id="SM00382"/>
    </source>
</evidence>
<dbReference type="InterPro" id="IPR036397">
    <property type="entry name" value="RNaseH_sf"/>
</dbReference>
<sequence length="773" mass="85072">MGRVAGVVKSAAAEGEPAPEDDGSGLTITEEFAGALARLERGENLFLTGRAGTGKSTLIRRFLASTNRRVVVVAPTGIAALNVEGYTIHRLFSFGPRITVEQVRTGRYLPGRFMATLRTLDTLIIDEASMVRADLFDCLAVALQRFGPRPGTLFGGVQLVLVGDLFQLPPVVAESERDYFTTRYSSPYFFAADAYDPEHFPTVELTTVFRQIGDSRLVEILNAVRDGALLDAARAELNSRTDPDFRPPLDEFWLTLTTTNRIARVRNREMLAQIPGLETRHSARATGDLDGFDPPTDPELVYKVGAQIMLLTNHPDDRWVNGTIGRIADIRSERGEPIVVVEVSDGKVEVGLHTWEVTRPIFDGGALVHQVIGTYTQLPFRLAWAITIHKSQGQTLDRVVVDLSGGAFADGQLYVALSRCTTTSGLVLRRAVQPRDLKVDQRIRRFLRSSAAQQTRGNVYLGICTIGEEGRAWRPRPVEIAMVTDDGLELTTLVNPTRDMAHSRLIYGISAGDVQFAPLLDEAWAALAPHLAGRIPVGHEIDRQLGYVDHELKRNGRVIPMPVGIDLGEELSPEERRLLAAPQALIRARAARVIFRRMSAAAAEPFGPPGNETGYLLERGGLPECFAAGGEIPMISSPERVLAERLRVKVRETRLDDESMDLLRGLEERLGYAIIDPEAEIKRQNIYATLGAGARVCFSGSFLDDQGVERPREELEELARTKGLVPVETVTKSKCDALIVAEAGSQSGKARQAVKWEKPIFTAEQFLAWSDLF</sequence>
<dbReference type="EMBL" id="QZFU01000019">
    <property type="protein sequence ID" value="RJO75221.1"/>
    <property type="molecule type" value="Genomic_DNA"/>
</dbReference>
<reference evidence="3 4" key="1">
    <citation type="submission" date="2018-09" db="EMBL/GenBank/DDBJ databases">
        <title>YIM PH21274 draft genome.</title>
        <authorList>
            <person name="Miao C."/>
        </authorList>
    </citation>
    <scope>NUCLEOTIDE SEQUENCE [LARGE SCALE GENOMIC DNA]</scope>
    <source>
        <strain evidence="3 4">YIM PH 21724</strain>
    </source>
</reference>
<comment type="caution">
    <text evidence="3">The sequence shown here is derived from an EMBL/GenBank/DDBJ whole genome shotgun (WGS) entry which is preliminary data.</text>
</comment>
<dbReference type="InterPro" id="IPR051055">
    <property type="entry name" value="PIF1_helicase"/>
</dbReference>
<dbReference type="Gene3D" id="3.40.50.10190">
    <property type="entry name" value="BRCT domain"/>
    <property type="match status" value="1"/>
</dbReference>
<dbReference type="InterPro" id="IPR012337">
    <property type="entry name" value="RNaseH-like_sf"/>
</dbReference>
<dbReference type="InterPro" id="IPR010285">
    <property type="entry name" value="DNA_helicase_pif1-like_DEAD"/>
</dbReference>
<evidence type="ECO:0000256" key="1">
    <source>
        <dbReference type="SAM" id="MobiDB-lite"/>
    </source>
</evidence>
<dbReference type="CDD" id="cd18809">
    <property type="entry name" value="SF1_C_RecD"/>
    <property type="match status" value="1"/>
</dbReference>
<dbReference type="Gene3D" id="3.40.50.300">
    <property type="entry name" value="P-loop containing nucleotide triphosphate hydrolases"/>
    <property type="match status" value="2"/>
</dbReference>
<dbReference type="InterPro" id="IPR036420">
    <property type="entry name" value="BRCT_dom_sf"/>
</dbReference>
<keyword evidence="4" id="KW-1185">Reference proteome</keyword>
<dbReference type="InterPro" id="IPR027417">
    <property type="entry name" value="P-loop_NTPase"/>
</dbReference>
<dbReference type="GO" id="GO:0003678">
    <property type="term" value="F:DNA helicase activity"/>
    <property type="evidence" value="ECO:0007669"/>
    <property type="project" value="InterPro"/>
</dbReference>
<dbReference type="Gene3D" id="3.30.420.10">
    <property type="entry name" value="Ribonuclease H-like superfamily/Ribonuclease H"/>
    <property type="match status" value="1"/>
</dbReference>
<dbReference type="GO" id="GO:0006281">
    <property type="term" value="P:DNA repair"/>
    <property type="evidence" value="ECO:0007669"/>
    <property type="project" value="InterPro"/>
</dbReference>
<dbReference type="SUPFAM" id="SSF53098">
    <property type="entry name" value="Ribonuclease H-like"/>
    <property type="match status" value="1"/>
</dbReference>
<name>A0A3A4KKJ1_9NOCA</name>
<dbReference type="SUPFAM" id="SSF52540">
    <property type="entry name" value="P-loop containing nucleoside triphosphate hydrolases"/>
    <property type="match status" value="2"/>
</dbReference>
<protein>
    <submittedName>
        <fullName evidence="3">AAA family ATPase</fullName>
    </submittedName>
</protein>
<evidence type="ECO:0000313" key="4">
    <source>
        <dbReference type="Proteomes" id="UP000266677"/>
    </source>
</evidence>